<dbReference type="Pfam" id="PF14269">
    <property type="entry name" value="Arylsulfotran_2"/>
    <property type="match status" value="1"/>
</dbReference>
<proteinExistence type="predicted"/>
<feature type="transmembrane region" description="Helical" evidence="1">
    <location>
        <begin position="527"/>
        <end position="546"/>
    </location>
</feature>
<dbReference type="OrthoDB" id="5427350at2759"/>
<keyword evidence="1" id="KW-0472">Membrane</keyword>
<feature type="chain" id="PRO_5013290192" description="Arylsulfotransferase" evidence="2">
    <location>
        <begin position="16"/>
        <end position="611"/>
    </location>
</feature>
<dbReference type="AlphaFoldDB" id="A0A1L7WPP6"/>
<protein>
    <recommendedName>
        <fullName evidence="5">Arylsulfotransferase</fullName>
    </recommendedName>
</protein>
<sequence>MKFAIFATLPAAVRALSFSAYDLGLNGIYPHQNYLTLGQPSPWVQIAQWDSRCESDGAVVLLSPRGAYVPNPGPVIVDTRGELIWSEGKYGQAMNLQVQRYKGQDYLTFWSGTSHGAHSNGSYYMLDSTYELVHKVSAVGADLAGDLHEFEITDDGTALITLYQDVEIDCTSLGFEGKCWINDCLFQEIDIETGNLIFQWQASDNVPLTDSYKDRGGDGKTQETSYDFFHLNSIEKDSTGNYLISSRHMHAIYYLDRTGNILWTLGGRHSDFTDLSDGYASNFRWQHHARWHENRTMSLFDNNGNNVFHSRSEHSRGMTISLDLEKMTVELQNTYVHPDKILAISQGSMQVIPETGHVLVGWGNTPAYTEFTADGEVLCSMYFGALLFSEILDLGWVKSYRAFKSHWVGKPKVPPDIAAKGGEVFVSWNGATEVAMWRLQSAETPDAVDGDFVDVVELPKDGFETTFVSDRVEDYFVRAIALNVAGDVLGVTKVIDTFSPPAVSLDYLPNEAGKFLKLTSLIKIPTWSIFLFLASFALAGLLVWTYRRTLCDQASKFSSAIKQRRTGNNQPVYELLESQPDQDEPEETSITKKPNKASWIRLLPFLRFPRF</sequence>
<gene>
    <name evidence="3" type="ORF">PAC_04632</name>
</gene>
<dbReference type="EMBL" id="FJOG01000005">
    <property type="protein sequence ID" value="CZR54748.1"/>
    <property type="molecule type" value="Genomic_DNA"/>
</dbReference>
<name>A0A1L7WPP6_9HELO</name>
<organism evidence="3 4">
    <name type="scientific">Phialocephala subalpina</name>
    <dbReference type="NCBI Taxonomy" id="576137"/>
    <lineage>
        <taxon>Eukaryota</taxon>
        <taxon>Fungi</taxon>
        <taxon>Dikarya</taxon>
        <taxon>Ascomycota</taxon>
        <taxon>Pezizomycotina</taxon>
        <taxon>Leotiomycetes</taxon>
        <taxon>Helotiales</taxon>
        <taxon>Mollisiaceae</taxon>
        <taxon>Phialocephala</taxon>
        <taxon>Phialocephala fortinii species complex</taxon>
    </lineage>
</organism>
<dbReference type="InterPro" id="IPR039535">
    <property type="entry name" value="ASST-like"/>
</dbReference>
<keyword evidence="4" id="KW-1185">Reference proteome</keyword>
<evidence type="ECO:0000256" key="2">
    <source>
        <dbReference type="SAM" id="SignalP"/>
    </source>
</evidence>
<dbReference type="STRING" id="576137.A0A1L7WPP6"/>
<dbReference type="InterPro" id="IPR053143">
    <property type="entry name" value="Arylsulfate_ST"/>
</dbReference>
<dbReference type="PANTHER" id="PTHR35340:SF5">
    <property type="entry name" value="ASST-DOMAIN-CONTAINING PROTEIN"/>
    <property type="match status" value="1"/>
</dbReference>
<feature type="signal peptide" evidence="2">
    <location>
        <begin position="1"/>
        <end position="15"/>
    </location>
</feature>
<dbReference type="PANTHER" id="PTHR35340">
    <property type="entry name" value="PQQ ENZYME REPEAT PROTEIN-RELATED"/>
    <property type="match status" value="1"/>
</dbReference>
<evidence type="ECO:0000256" key="1">
    <source>
        <dbReference type="SAM" id="Phobius"/>
    </source>
</evidence>
<keyword evidence="1" id="KW-1133">Transmembrane helix</keyword>
<evidence type="ECO:0000313" key="4">
    <source>
        <dbReference type="Proteomes" id="UP000184330"/>
    </source>
</evidence>
<evidence type="ECO:0008006" key="5">
    <source>
        <dbReference type="Google" id="ProtNLM"/>
    </source>
</evidence>
<reference evidence="3 4" key="1">
    <citation type="submission" date="2016-03" db="EMBL/GenBank/DDBJ databases">
        <authorList>
            <person name="Ploux O."/>
        </authorList>
    </citation>
    <scope>NUCLEOTIDE SEQUENCE [LARGE SCALE GENOMIC DNA]</scope>
    <source>
        <strain evidence="3 4">UAMH 11012</strain>
    </source>
</reference>
<keyword evidence="2" id="KW-0732">Signal</keyword>
<dbReference type="Proteomes" id="UP000184330">
    <property type="component" value="Unassembled WGS sequence"/>
</dbReference>
<keyword evidence="1" id="KW-0812">Transmembrane</keyword>
<evidence type="ECO:0000313" key="3">
    <source>
        <dbReference type="EMBL" id="CZR54748.1"/>
    </source>
</evidence>
<accession>A0A1L7WPP6</accession>